<reference evidence="1" key="2">
    <citation type="journal article" date="2022" name="New Phytol.">
        <title>Evolutionary transition to the ectomycorrhizal habit in the genomes of a hyperdiverse lineage of mushroom-forming fungi.</title>
        <authorList>
            <person name="Looney B."/>
            <person name="Miyauchi S."/>
            <person name="Morin E."/>
            <person name="Drula E."/>
            <person name="Courty P.E."/>
            <person name="Kohler A."/>
            <person name="Kuo A."/>
            <person name="LaButti K."/>
            <person name="Pangilinan J."/>
            <person name="Lipzen A."/>
            <person name="Riley R."/>
            <person name="Andreopoulos W."/>
            <person name="He G."/>
            <person name="Johnson J."/>
            <person name="Nolan M."/>
            <person name="Tritt A."/>
            <person name="Barry K.W."/>
            <person name="Grigoriev I.V."/>
            <person name="Nagy L.G."/>
            <person name="Hibbett D."/>
            <person name="Henrissat B."/>
            <person name="Matheny P.B."/>
            <person name="Labbe J."/>
            <person name="Martin F.M."/>
        </authorList>
    </citation>
    <scope>NUCLEOTIDE SEQUENCE</scope>
    <source>
        <strain evidence="1">HHB10654</strain>
    </source>
</reference>
<name>A0ACB8SFS6_9AGAM</name>
<sequence>MLIAFLDGRSKPRIPDILDVMWKRAYATEYRRNDKTAPRDLFTPGVSSSALEHAYPAMATWMVEQVTAMIRTESDIMITPATGLHLRATAKTAIGSLVTWDKVYDFSLSGLQQTAEEHAPVLWHLLSSYADPDYKHGQAEDHAKSGYRPKKIVCTSAVSSLTFARSSRASLYPLCRGIWLFAVKAHQSIYRVESRLGQSVSYETMRQAIHTMADAKLVMLRKLLSPDSGKNFVSVGDNVQAHSKERDHRIGRRSTMIKGFAGTAVEMEDCDPKAFDIDELLRREALVERRTLTVKMIQDDIDWSHLENVAALSFLESLVKFVPALAQYRDEVTDLSTTTLRRHQIPSSRKSKVFPLASNNADEMHIQGMKAAVDDFLSTQMGINDDTLKKRVLILSGDGKTFDQLIKLRKYLSSHEGHFESLRCMVPLLELWHTKWTDLSRTVRAHWGKDFPNDPSTLAKFAFETECPTPSDLRKVDFYDGEQIVNLALDAHLLNCWEYVHLVGTWYIC</sequence>
<organism evidence="1 2">
    <name type="scientific">Artomyces pyxidatus</name>
    <dbReference type="NCBI Taxonomy" id="48021"/>
    <lineage>
        <taxon>Eukaryota</taxon>
        <taxon>Fungi</taxon>
        <taxon>Dikarya</taxon>
        <taxon>Basidiomycota</taxon>
        <taxon>Agaricomycotina</taxon>
        <taxon>Agaricomycetes</taxon>
        <taxon>Russulales</taxon>
        <taxon>Auriscalpiaceae</taxon>
        <taxon>Artomyces</taxon>
    </lineage>
</organism>
<comment type="caution">
    <text evidence="1">The sequence shown here is derived from an EMBL/GenBank/DDBJ whole genome shotgun (WGS) entry which is preliminary data.</text>
</comment>
<evidence type="ECO:0000313" key="2">
    <source>
        <dbReference type="Proteomes" id="UP000814140"/>
    </source>
</evidence>
<dbReference type="Proteomes" id="UP000814140">
    <property type="component" value="Unassembled WGS sequence"/>
</dbReference>
<protein>
    <submittedName>
        <fullName evidence="1">Uncharacterized protein</fullName>
    </submittedName>
</protein>
<evidence type="ECO:0000313" key="1">
    <source>
        <dbReference type="EMBL" id="KAI0055098.1"/>
    </source>
</evidence>
<accession>A0ACB8SFS6</accession>
<keyword evidence="2" id="KW-1185">Reference proteome</keyword>
<reference evidence="1" key="1">
    <citation type="submission" date="2021-03" db="EMBL/GenBank/DDBJ databases">
        <authorList>
            <consortium name="DOE Joint Genome Institute"/>
            <person name="Ahrendt S."/>
            <person name="Looney B.P."/>
            <person name="Miyauchi S."/>
            <person name="Morin E."/>
            <person name="Drula E."/>
            <person name="Courty P.E."/>
            <person name="Chicoki N."/>
            <person name="Fauchery L."/>
            <person name="Kohler A."/>
            <person name="Kuo A."/>
            <person name="Labutti K."/>
            <person name="Pangilinan J."/>
            <person name="Lipzen A."/>
            <person name="Riley R."/>
            <person name="Andreopoulos W."/>
            <person name="He G."/>
            <person name="Johnson J."/>
            <person name="Barry K.W."/>
            <person name="Grigoriev I.V."/>
            <person name="Nagy L."/>
            <person name="Hibbett D."/>
            <person name="Henrissat B."/>
            <person name="Matheny P.B."/>
            <person name="Labbe J."/>
            <person name="Martin F."/>
        </authorList>
    </citation>
    <scope>NUCLEOTIDE SEQUENCE</scope>
    <source>
        <strain evidence="1">HHB10654</strain>
    </source>
</reference>
<gene>
    <name evidence="1" type="ORF">BV25DRAFT_1816096</name>
</gene>
<dbReference type="EMBL" id="MU277311">
    <property type="protein sequence ID" value="KAI0055098.1"/>
    <property type="molecule type" value="Genomic_DNA"/>
</dbReference>
<proteinExistence type="predicted"/>